<keyword evidence="1" id="KW-0813">Transport</keyword>
<dbReference type="InParanoid" id="E3JCV8"/>
<evidence type="ECO:0000256" key="4">
    <source>
        <dbReference type="SAM" id="MobiDB-lite"/>
    </source>
</evidence>
<protein>
    <submittedName>
        <fullName evidence="6">ABC transporter related protein</fullName>
    </submittedName>
</protein>
<gene>
    <name evidence="6" type="ordered locus">FraEuI1c_1897</name>
</gene>
<dbReference type="InterPro" id="IPR051120">
    <property type="entry name" value="ABC_AA/LPS_Transport"/>
</dbReference>
<name>E3JCV8_PSEI1</name>
<proteinExistence type="predicted"/>
<evidence type="ECO:0000256" key="2">
    <source>
        <dbReference type="ARBA" id="ARBA00022741"/>
    </source>
</evidence>
<dbReference type="GO" id="GO:0005524">
    <property type="term" value="F:ATP binding"/>
    <property type="evidence" value="ECO:0007669"/>
    <property type="project" value="UniProtKB-KW"/>
</dbReference>
<dbReference type="HOGENOM" id="CLU_000604_1_2_11"/>
<dbReference type="PROSITE" id="PS50893">
    <property type="entry name" value="ABC_TRANSPORTER_2"/>
    <property type="match status" value="1"/>
</dbReference>
<keyword evidence="7" id="KW-1185">Reference proteome</keyword>
<dbReference type="Proteomes" id="UP000002484">
    <property type="component" value="Chromosome"/>
</dbReference>
<dbReference type="Gene3D" id="3.40.50.300">
    <property type="entry name" value="P-loop containing nucleotide triphosphate hydrolases"/>
    <property type="match status" value="1"/>
</dbReference>
<dbReference type="CDD" id="cd03219">
    <property type="entry name" value="ABC_Mj1267_LivG_branched"/>
    <property type="match status" value="1"/>
</dbReference>
<dbReference type="InterPro" id="IPR027417">
    <property type="entry name" value="P-loop_NTPase"/>
</dbReference>
<keyword evidence="2" id="KW-0547">Nucleotide-binding</keyword>
<dbReference type="STRING" id="298654.FraEuI1c_1897"/>
<evidence type="ECO:0000256" key="1">
    <source>
        <dbReference type="ARBA" id="ARBA00022448"/>
    </source>
</evidence>
<reference evidence="6 7" key="1">
    <citation type="submission" date="2010-10" db="EMBL/GenBank/DDBJ databases">
        <title>Complete sequence of Frankia sp. EuI1c.</title>
        <authorList>
            <consortium name="US DOE Joint Genome Institute"/>
            <person name="Lucas S."/>
            <person name="Copeland A."/>
            <person name="Lapidus A."/>
            <person name="Cheng J.-F."/>
            <person name="Bruce D."/>
            <person name="Goodwin L."/>
            <person name="Pitluck S."/>
            <person name="Chertkov O."/>
            <person name="Detter J.C."/>
            <person name="Han C."/>
            <person name="Tapia R."/>
            <person name="Land M."/>
            <person name="Hauser L."/>
            <person name="Jeffries C."/>
            <person name="Kyrpides N."/>
            <person name="Ivanova N."/>
            <person name="Mikhailova N."/>
            <person name="Beauchemin N."/>
            <person name="Sen A."/>
            <person name="Sur S.A."/>
            <person name="Gtari M."/>
            <person name="Wall L."/>
            <person name="Tisa L."/>
            <person name="Woyke T."/>
        </authorList>
    </citation>
    <scope>NUCLEOTIDE SEQUENCE [LARGE SCALE GENOMIC DNA]</scope>
    <source>
        <strain evidence="7">DSM 45817 / CECT 9037 / EuI1c</strain>
    </source>
</reference>
<dbReference type="InterPro" id="IPR032823">
    <property type="entry name" value="BCA_ABC_TP_C"/>
</dbReference>
<feature type="domain" description="ABC transporter" evidence="5">
    <location>
        <begin position="3"/>
        <end position="247"/>
    </location>
</feature>
<dbReference type="SUPFAM" id="SSF52540">
    <property type="entry name" value="P-loop containing nucleoside triphosphate hydrolases"/>
    <property type="match status" value="1"/>
</dbReference>
<dbReference type="InterPro" id="IPR003439">
    <property type="entry name" value="ABC_transporter-like_ATP-bd"/>
</dbReference>
<evidence type="ECO:0000313" key="7">
    <source>
        <dbReference type="Proteomes" id="UP000002484"/>
    </source>
</evidence>
<dbReference type="PANTHER" id="PTHR45772">
    <property type="entry name" value="CONSERVED COMPONENT OF ABC TRANSPORTER FOR NATURAL AMINO ACIDS-RELATED"/>
    <property type="match status" value="1"/>
</dbReference>
<evidence type="ECO:0000259" key="5">
    <source>
        <dbReference type="PROSITE" id="PS50893"/>
    </source>
</evidence>
<accession>E3JCV8</accession>
<dbReference type="SMART" id="SM00382">
    <property type="entry name" value="AAA"/>
    <property type="match status" value="1"/>
</dbReference>
<evidence type="ECO:0000313" key="6">
    <source>
        <dbReference type="EMBL" id="ADP79948.1"/>
    </source>
</evidence>
<dbReference type="eggNOG" id="COG0411">
    <property type="taxonomic scope" value="Bacteria"/>
</dbReference>
<keyword evidence="3" id="KW-0067">ATP-binding</keyword>
<dbReference type="GO" id="GO:0005886">
    <property type="term" value="C:plasma membrane"/>
    <property type="evidence" value="ECO:0007669"/>
    <property type="project" value="TreeGrafter"/>
</dbReference>
<dbReference type="KEGG" id="fri:FraEuI1c_1897"/>
<dbReference type="InterPro" id="IPR003593">
    <property type="entry name" value="AAA+_ATPase"/>
</dbReference>
<dbReference type="Pfam" id="PF00005">
    <property type="entry name" value="ABC_tran"/>
    <property type="match status" value="1"/>
</dbReference>
<sequence length="268" mass="28380">MLLEIRDVTVRYGGHVALNGVSLGVEAGRVTGLIGPNGAGKTTLFNVLTGLLAPSSGQVLLDGEDVTRLAPYRRARRGMARTFQILELFGQLTVLENVQLAARLRRRSPGRHSRAGTAWPGGPDSLDPRALLDRVGLGAVADRRADTLPTGQGRRLELARALAVRPRVLLLDEPASGQDEAETAAFGDLLGELAGEGLAILLVEHDMTLVMGVCAHLYVLDFGSLMAEGGPASVRADPRVREAYLGTVPGQDDPPEALAPAGHIVEQR</sequence>
<dbReference type="PANTHER" id="PTHR45772:SF9">
    <property type="entry name" value="CONSERVED COMPONENT OF ABC TRANSPORTER FOR NATURAL AMINO ACIDS"/>
    <property type="match status" value="1"/>
</dbReference>
<feature type="region of interest" description="Disordered" evidence="4">
    <location>
        <begin position="246"/>
        <end position="268"/>
    </location>
</feature>
<dbReference type="GO" id="GO:0016887">
    <property type="term" value="F:ATP hydrolysis activity"/>
    <property type="evidence" value="ECO:0007669"/>
    <property type="project" value="InterPro"/>
</dbReference>
<dbReference type="Pfam" id="PF12399">
    <property type="entry name" value="BCA_ABC_TP_C"/>
    <property type="match status" value="1"/>
</dbReference>
<dbReference type="AlphaFoldDB" id="E3JCV8"/>
<dbReference type="EMBL" id="CP002299">
    <property type="protein sequence ID" value="ADP79948.1"/>
    <property type="molecule type" value="Genomic_DNA"/>
</dbReference>
<evidence type="ECO:0000256" key="3">
    <source>
        <dbReference type="ARBA" id="ARBA00022840"/>
    </source>
</evidence>
<organism evidence="6 7">
    <name type="scientific">Pseudofrankia inefficax (strain DSM 45817 / CECT 9037 / DDB 130130 / EuI1c)</name>
    <name type="common">Frankia inefficax</name>
    <dbReference type="NCBI Taxonomy" id="298654"/>
    <lineage>
        <taxon>Bacteria</taxon>
        <taxon>Bacillati</taxon>
        <taxon>Actinomycetota</taxon>
        <taxon>Actinomycetes</taxon>
        <taxon>Frankiales</taxon>
        <taxon>Frankiaceae</taxon>
        <taxon>Pseudofrankia</taxon>
    </lineage>
</organism>